<evidence type="ECO:0000313" key="1">
    <source>
        <dbReference type="EMBL" id="MBI9114225.1"/>
    </source>
</evidence>
<dbReference type="RefSeq" id="WP_198732794.1">
    <property type="nucleotide sequence ID" value="NZ_JAEINH010000003.1"/>
</dbReference>
<comment type="caution">
    <text evidence="1">The sequence shown here is derived from an EMBL/GenBank/DDBJ whole genome shotgun (WGS) entry which is preliminary data.</text>
</comment>
<reference evidence="1" key="1">
    <citation type="submission" date="2020-12" db="EMBL/GenBank/DDBJ databases">
        <title>Sanguibacter suaedae sp. nov., isolated from Suaeda aralocaspica.</title>
        <authorList>
            <person name="Ma Q."/>
        </authorList>
    </citation>
    <scope>NUCLEOTIDE SEQUENCE</scope>
    <source>
        <strain evidence="1">YZGR15</strain>
    </source>
</reference>
<dbReference type="AlphaFoldDB" id="A0A934IAJ7"/>
<sequence>MVSMSKAVQVGVRWGPRIGIAVRGLDELNRRFPDAPGRAAATARTIGEQMRGARVRQSTAGRVRHVLVIVRDAVDAMEQDRAGHDAFRERAEQWRRRATDLDTALRLADTQPVRRRRGHLAAIRLHADALAEEVLLELGVATRAAATDEGHR</sequence>
<gene>
    <name evidence="1" type="ORF">JAV76_04250</name>
</gene>
<protein>
    <submittedName>
        <fullName evidence="1">Uncharacterized protein</fullName>
    </submittedName>
</protein>
<evidence type="ECO:0000313" key="2">
    <source>
        <dbReference type="Proteomes" id="UP000602087"/>
    </source>
</evidence>
<proteinExistence type="predicted"/>
<organism evidence="1 2">
    <name type="scientific">Sanguibacter suaedae</name>
    <dbReference type="NCBI Taxonomy" id="2795737"/>
    <lineage>
        <taxon>Bacteria</taxon>
        <taxon>Bacillati</taxon>
        <taxon>Actinomycetota</taxon>
        <taxon>Actinomycetes</taxon>
        <taxon>Micrococcales</taxon>
        <taxon>Sanguibacteraceae</taxon>
        <taxon>Sanguibacter</taxon>
    </lineage>
</organism>
<name>A0A934IAJ7_9MICO</name>
<accession>A0A934IAJ7</accession>
<dbReference type="Proteomes" id="UP000602087">
    <property type="component" value="Unassembled WGS sequence"/>
</dbReference>
<keyword evidence="2" id="KW-1185">Reference proteome</keyword>
<dbReference type="EMBL" id="JAEINH010000003">
    <property type="protein sequence ID" value="MBI9114225.1"/>
    <property type="molecule type" value="Genomic_DNA"/>
</dbReference>